<sequence length="218" mass="24841">MNNLAEHQKIVPKAIFDDPIDRAKQFDTLFATQDSKFIEAMVISRSKLCDFRSQIKDDQQKIAAALLLLKAQNDILAGFHLLRSGYNTRVIYFFRLTCESICQSILIFSGVDYYENFKEDKTKAHRSIDSIKQKLPLVGLPESCNDYLKWLCENKSKMNLHSHSTVDASIGDLVKLEPTFGPSFDSGKIDDYKAYEVELSELSTLVGELANWMKNTNI</sequence>
<keyword evidence="2" id="KW-1185">Reference proteome</keyword>
<gene>
    <name evidence="1" type="ORF">PDESU_03101</name>
</gene>
<reference evidence="1 2" key="1">
    <citation type="submission" date="2019-04" db="EMBL/GenBank/DDBJ databases">
        <authorList>
            <person name="Van Vliet M D."/>
        </authorList>
    </citation>
    <scope>NUCLEOTIDE SEQUENCE [LARGE SCALE GENOMIC DNA]</scope>
    <source>
        <strain evidence="1 2">F1</strain>
    </source>
</reference>
<organism evidence="1 2">
    <name type="scientific">Pontiella desulfatans</name>
    <dbReference type="NCBI Taxonomy" id="2750659"/>
    <lineage>
        <taxon>Bacteria</taxon>
        <taxon>Pseudomonadati</taxon>
        <taxon>Kiritimatiellota</taxon>
        <taxon>Kiritimatiellia</taxon>
        <taxon>Kiritimatiellales</taxon>
        <taxon>Pontiellaceae</taxon>
        <taxon>Pontiella</taxon>
    </lineage>
</organism>
<evidence type="ECO:0000313" key="2">
    <source>
        <dbReference type="Proteomes" id="UP000366872"/>
    </source>
</evidence>
<evidence type="ECO:0000313" key="1">
    <source>
        <dbReference type="EMBL" id="VGO14538.1"/>
    </source>
</evidence>
<dbReference type="RefSeq" id="WP_136080010.1">
    <property type="nucleotide sequence ID" value="NZ_CAAHFG010000001.1"/>
</dbReference>
<dbReference type="EMBL" id="CAAHFG010000001">
    <property type="protein sequence ID" value="VGO14538.1"/>
    <property type="molecule type" value="Genomic_DNA"/>
</dbReference>
<name>A0A6C2U3E6_PONDE</name>
<dbReference type="AlphaFoldDB" id="A0A6C2U3E6"/>
<accession>A0A6C2U3E6</accession>
<proteinExistence type="predicted"/>
<protein>
    <recommendedName>
        <fullName evidence="3">HEPN domain-containing protein</fullName>
    </recommendedName>
</protein>
<evidence type="ECO:0008006" key="3">
    <source>
        <dbReference type="Google" id="ProtNLM"/>
    </source>
</evidence>
<dbReference type="Proteomes" id="UP000366872">
    <property type="component" value="Unassembled WGS sequence"/>
</dbReference>